<reference evidence="3" key="1">
    <citation type="submission" date="2019-05" db="EMBL/GenBank/DDBJ databases">
        <authorList>
            <person name="Zhang S."/>
            <person name="Liu J."/>
        </authorList>
    </citation>
    <scope>NUCLEOTIDE SEQUENCE [LARGE SCALE GENOMIC DNA]</scope>
</reference>
<dbReference type="Ensembl" id="ENSBGRT00000012331.1">
    <property type="protein sequence ID" value="ENSBGRP00000010734.1"/>
    <property type="gene ID" value="ENSBGRG00000006693.1"/>
</dbReference>
<feature type="compositionally biased region" description="Low complexity" evidence="1">
    <location>
        <begin position="105"/>
        <end position="120"/>
    </location>
</feature>
<dbReference type="GeneTree" id="ENSGT00950000183712"/>
<organism evidence="3 4">
    <name type="scientific">Bos mutus grunniens</name>
    <name type="common">Wild yak</name>
    <name type="synonym">Bos grunniens</name>
    <dbReference type="NCBI Taxonomy" id="30521"/>
    <lineage>
        <taxon>Eukaryota</taxon>
        <taxon>Metazoa</taxon>
        <taxon>Chordata</taxon>
        <taxon>Craniata</taxon>
        <taxon>Vertebrata</taxon>
        <taxon>Euteleostomi</taxon>
        <taxon>Mammalia</taxon>
        <taxon>Eutheria</taxon>
        <taxon>Laurasiatheria</taxon>
        <taxon>Artiodactyla</taxon>
        <taxon>Ruminantia</taxon>
        <taxon>Pecora</taxon>
        <taxon>Bovidae</taxon>
        <taxon>Bovinae</taxon>
        <taxon>Bos</taxon>
    </lineage>
</organism>
<keyword evidence="4" id="KW-1185">Reference proteome</keyword>
<sequence length="341" mass="35981">HGAPGIPVRPEGPRPHRPSPEPRAPPPPPPPRSRPLLLLLLLLAACGAAGRSPEPGRLGPRARLTRAPPNPPAGRALPGGGEDRQARDEEPGTPGPGQAPGPGEDGAPAAGQGRWARAAPMAGAASRAQVSLISTSFVLKGDATHNQAMVHWTGENSSVSDLRAPPASPDPDTSEPPLLDGPAVTPLFSETWGRELPWRRPCWPGATWEEVSRYVSTLPYLGDISTDFQDPEPSRGHPHWPPDRRLGVSLEVSGPRPPWGAPRPFKITPNSVLHLYRLHPLPGPPSAALGFSLHPGLPGTRSWHLHGLQDLRGQPGVRFWGSPSLGPEDPPPDAPGCAGIC</sequence>
<keyword evidence="2" id="KW-0732">Signal</keyword>
<reference evidence="3" key="3">
    <citation type="submission" date="2025-09" db="UniProtKB">
        <authorList>
            <consortium name="Ensembl"/>
        </authorList>
    </citation>
    <scope>IDENTIFICATION</scope>
</reference>
<proteinExistence type="predicted"/>
<feature type="compositionally biased region" description="Basic and acidic residues" evidence="1">
    <location>
        <begin position="11"/>
        <end position="20"/>
    </location>
</feature>
<feature type="chain" id="PRO_5034988961" evidence="2">
    <location>
        <begin position="51"/>
        <end position="341"/>
    </location>
</feature>
<feature type="region of interest" description="Disordered" evidence="1">
    <location>
        <begin position="49"/>
        <end position="120"/>
    </location>
</feature>
<evidence type="ECO:0000313" key="3">
    <source>
        <dbReference type="Ensembl" id="ENSBGRP00000010734.1"/>
    </source>
</evidence>
<reference evidence="3" key="2">
    <citation type="submission" date="2025-08" db="UniProtKB">
        <authorList>
            <consortium name="Ensembl"/>
        </authorList>
    </citation>
    <scope>IDENTIFICATION</scope>
</reference>
<feature type="region of interest" description="Disordered" evidence="1">
    <location>
        <begin position="156"/>
        <end position="179"/>
    </location>
</feature>
<evidence type="ECO:0000256" key="1">
    <source>
        <dbReference type="SAM" id="MobiDB-lite"/>
    </source>
</evidence>
<accession>A0A8C0A745</accession>
<protein>
    <submittedName>
        <fullName evidence="3">Uncharacterized protein</fullName>
    </submittedName>
</protein>
<feature type="region of interest" description="Disordered" evidence="1">
    <location>
        <begin position="1"/>
        <end position="35"/>
    </location>
</feature>
<evidence type="ECO:0000256" key="2">
    <source>
        <dbReference type="SAM" id="SignalP"/>
    </source>
</evidence>
<evidence type="ECO:0000313" key="4">
    <source>
        <dbReference type="Proteomes" id="UP000694520"/>
    </source>
</evidence>
<feature type="signal peptide" evidence="2">
    <location>
        <begin position="1"/>
        <end position="50"/>
    </location>
</feature>
<feature type="compositionally biased region" description="Pro residues" evidence="1">
    <location>
        <begin position="21"/>
        <end position="33"/>
    </location>
</feature>
<dbReference type="AlphaFoldDB" id="A0A8C0A745"/>
<dbReference type="Proteomes" id="UP000694520">
    <property type="component" value="Chromosome 6"/>
</dbReference>
<feature type="compositionally biased region" description="Basic and acidic residues" evidence="1">
    <location>
        <begin position="81"/>
        <end position="90"/>
    </location>
</feature>
<name>A0A8C0A745_BOSMU</name>